<gene>
    <name evidence="1" type="ORF">NYG90_08780</name>
</gene>
<protein>
    <submittedName>
        <fullName evidence="1">Uncharacterized protein</fullName>
    </submittedName>
</protein>
<proteinExistence type="predicted"/>
<organism evidence="1 2">
    <name type="scientific">Helicobacter zhangjianzhongii</name>
    <dbReference type="NCBI Taxonomy" id="2974574"/>
    <lineage>
        <taxon>Bacteria</taxon>
        <taxon>Pseudomonadati</taxon>
        <taxon>Campylobacterota</taxon>
        <taxon>Epsilonproteobacteria</taxon>
        <taxon>Campylobacterales</taxon>
        <taxon>Helicobacteraceae</taxon>
        <taxon>Helicobacter</taxon>
    </lineage>
</organism>
<dbReference type="EMBL" id="JANURN010000009">
    <property type="protein sequence ID" value="MDL0082759.1"/>
    <property type="molecule type" value="Genomic_DNA"/>
</dbReference>
<evidence type="ECO:0000313" key="2">
    <source>
        <dbReference type="Proteomes" id="UP001173802"/>
    </source>
</evidence>
<keyword evidence="2" id="KW-1185">Reference proteome</keyword>
<reference evidence="1 2" key="1">
    <citation type="journal article" date="2023" name="Microorganisms">
        <title>Isolation and Genomic Characteristics of Cat-Borne Campylobacter felis sp. nov. and Sheep-Borne Campylobacter ovis sp. nov.</title>
        <authorList>
            <person name="Wang H."/>
            <person name="Li Y."/>
            <person name="Gu Y."/>
            <person name="Zhou G."/>
            <person name="Chen X."/>
            <person name="Zhang X."/>
            <person name="Shao Z."/>
            <person name="Zhang J."/>
            <person name="Zhang M."/>
        </authorList>
    </citation>
    <scope>NUCLEOTIDE SEQUENCE [LARGE SCALE GENOMIC DNA]</scope>
    <source>
        <strain evidence="1 2">XJK30-2</strain>
    </source>
</reference>
<accession>A0ACC6FTY5</accession>
<name>A0ACC6FTY5_9HELI</name>
<dbReference type="Proteomes" id="UP001173802">
    <property type="component" value="Unassembled WGS sequence"/>
</dbReference>
<comment type="caution">
    <text evidence="1">The sequence shown here is derived from an EMBL/GenBank/DDBJ whole genome shotgun (WGS) entry which is preliminary data.</text>
</comment>
<sequence length="588" mass="65782">MSHKNTPSNPYPISTLIIALGFAVIMGWLLQACVQTKPTKQNQASRSTIPAPTTKAPKTPSQIRSHSQAKSQKPILPTAKAKVKSQPIHTTQASQHTQSTTTTQKPSTPNPRAPQSTQSTQALESTSTDFSQPIADQADLTEVDSTPLPLNIKAKDILNTPTIKDSHQNITAKKSLDSGFTFVELYGPTGDLRARLSFKGEVLDGISTAYQNGQVAREIPYKDGQIDGIVITHIPPDKRLESSYKNGKKHGKTILYYQDTPISSKTYYNGILHGTLETALDLTDSATYKNTNSLTHYHYGKKQGESIGYANGNIVFKQYYRNDVLQGQTQTYGENAIIKISRHYHNGLLHGEEIVYNYPEETPMYKSHYEFGVLISPYENYEANGAIYYSIAPKDKSSTITQSQHTDTQELWHYANSQQVALQITKDPHQKRVQIFYKNGVLASDSIITATQASISYYTQDALLESKVLYNASSPVKTTWHYTPQGQLLTKSQESPAKTITQSYRDGALESEVVVLESEERTIQKGFFPDGSLQFEHHYIEDTMIQGTLYDKNGRVIYSFPHTNQDMIFDEAFPNTAAKRRQKVLPNY</sequence>
<evidence type="ECO:0000313" key="1">
    <source>
        <dbReference type="EMBL" id="MDL0082759.1"/>
    </source>
</evidence>